<keyword evidence="3" id="KW-0731">Sigma factor</keyword>
<protein>
    <submittedName>
        <fullName evidence="8">RNA polymerase sigma-70 factor (ECF subfamily)</fullName>
    </submittedName>
</protein>
<proteinExistence type="inferred from homology"/>
<dbReference type="PANTHER" id="PTHR43133:SF8">
    <property type="entry name" value="RNA POLYMERASE SIGMA FACTOR HI_1459-RELATED"/>
    <property type="match status" value="1"/>
</dbReference>
<dbReference type="PANTHER" id="PTHR43133">
    <property type="entry name" value="RNA POLYMERASE ECF-TYPE SIGMA FACTO"/>
    <property type="match status" value="1"/>
</dbReference>
<accession>A0A369A2R3</accession>
<dbReference type="Proteomes" id="UP000253517">
    <property type="component" value="Unassembled WGS sequence"/>
</dbReference>
<dbReference type="AlphaFoldDB" id="A0A369A2R3"/>
<dbReference type="InterPro" id="IPR014284">
    <property type="entry name" value="RNA_pol_sigma-70_dom"/>
</dbReference>
<dbReference type="InterPro" id="IPR007627">
    <property type="entry name" value="RNA_pol_sigma70_r2"/>
</dbReference>
<feature type="domain" description="RNA polymerase sigma factor 70 region 4 type 2" evidence="7">
    <location>
        <begin position="123"/>
        <end position="170"/>
    </location>
</feature>
<keyword evidence="5" id="KW-0804">Transcription</keyword>
<organism evidence="8 9">
    <name type="scientific">Schleiferia thermophila</name>
    <dbReference type="NCBI Taxonomy" id="884107"/>
    <lineage>
        <taxon>Bacteria</taxon>
        <taxon>Pseudomonadati</taxon>
        <taxon>Bacteroidota</taxon>
        <taxon>Flavobacteriia</taxon>
        <taxon>Flavobacteriales</taxon>
        <taxon>Schleiferiaceae</taxon>
        <taxon>Schleiferia</taxon>
    </lineage>
</organism>
<evidence type="ECO:0000313" key="9">
    <source>
        <dbReference type="Proteomes" id="UP000253517"/>
    </source>
</evidence>
<dbReference type="Gene3D" id="1.10.1740.10">
    <property type="match status" value="1"/>
</dbReference>
<dbReference type="SUPFAM" id="SSF88946">
    <property type="entry name" value="Sigma2 domain of RNA polymerase sigma factors"/>
    <property type="match status" value="1"/>
</dbReference>
<dbReference type="Pfam" id="PF04542">
    <property type="entry name" value="Sigma70_r2"/>
    <property type="match status" value="1"/>
</dbReference>
<evidence type="ECO:0000259" key="6">
    <source>
        <dbReference type="Pfam" id="PF04542"/>
    </source>
</evidence>
<dbReference type="GO" id="GO:0006352">
    <property type="term" value="P:DNA-templated transcription initiation"/>
    <property type="evidence" value="ECO:0007669"/>
    <property type="project" value="InterPro"/>
</dbReference>
<keyword evidence="9" id="KW-1185">Reference proteome</keyword>
<sequence length="183" mass="21818">MNQLINKDIHTEFKDIINLHYKKFYKHACIQVGDKESAKDIVQETFLSAYKSLSTFKGKSSMETWIFGILNHKISMYFREKNIEKKMIQENLEEKLFKRGGQWKEEWISSNSEEAIINFLKFCINKLKDQSKQVLLLRFYQNKKTEEICTICNITKDNLWQILHRSKLQLKVCIQSKLKVTND</sequence>
<dbReference type="InterPro" id="IPR036388">
    <property type="entry name" value="WH-like_DNA-bd_sf"/>
</dbReference>
<dbReference type="InterPro" id="IPR013325">
    <property type="entry name" value="RNA_pol_sigma_r2"/>
</dbReference>
<dbReference type="SUPFAM" id="SSF88659">
    <property type="entry name" value="Sigma3 and sigma4 domains of RNA polymerase sigma factors"/>
    <property type="match status" value="1"/>
</dbReference>
<dbReference type="EMBL" id="QPJS01000002">
    <property type="protein sequence ID" value="RCX03610.1"/>
    <property type="molecule type" value="Genomic_DNA"/>
</dbReference>
<keyword evidence="2" id="KW-0805">Transcription regulation</keyword>
<dbReference type="CDD" id="cd06171">
    <property type="entry name" value="Sigma70_r4"/>
    <property type="match status" value="1"/>
</dbReference>
<dbReference type="InterPro" id="IPR039425">
    <property type="entry name" value="RNA_pol_sigma-70-like"/>
</dbReference>
<dbReference type="GO" id="GO:0003677">
    <property type="term" value="F:DNA binding"/>
    <property type="evidence" value="ECO:0007669"/>
    <property type="project" value="UniProtKB-KW"/>
</dbReference>
<dbReference type="Gene3D" id="1.10.10.10">
    <property type="entry name" value="Winged helix-like DNA-binding domain superfamily/Winged helix DNA-binding domain"/>
    <property type="match status" value="1"/>
</dbReference>
<dbReference type="GO" id="GO:0016987">
    <property type="term" value="F:sigma factor activity"/>
    <property type="evidence" value="ECO:0007669"/>
    <property type="project" value="UniProtKB-KW"/>
</dbReference>
<evidence type="ECO:0000256" key="2">
    <source>
        <dbReference type="ARBA" id="ARBA00023015"/>
    </source>
</evidence>
<dbReference type="RefSeq" id="WP_037360310.1">
    <property type="nucleotide sequence ID" value="NZ_BHZF01000002.1"/>
</dbReference>
<feature type="domain" description="RNA polymerase sigma-70 region 2" evidence="6">
    <location>
        <begin position="18"/>
        <end position="81"/>
    </location>
</feature>
<dbReference type="InterPro" id="IPR013249">
    <property type="entry name" value="RNA_pol_sigma70_r4_t2"/>
</dbReference>
<comment type="similarity">
    <text evidence="1">Belongs to the sigma-70 factor family. ECF subfamily.</text>
</comment>
<evidence type="ECO:0000256" key="3">
    <source>
        <dbReference type="ARBA" id="ARBA00023082"/>
    </source>
</evidence>
<gene>
    <name evidence="8" type="ORF">DES35_10259</name>
</gene>
<evidence type="ECO:0000256" key="1">
    <source>
        <dbReference type="ARBA" id="ARBA00010641"/>
    </source>
</evidence>
<dbReference type="NCBIfam" id="TIGR02937">
    <property type="entry name" value="sigma70-ECF"/>
    <property type="match status" value="1"/>
</dbReference>
<evidence type="ECO:0000259" key="7">
    <source>
        <dbReference type="Pfam" id="PF08281"/>
    </source>
</evidence>
<name>A0A369A2R3_9FLAO</name>
<comment type="caution">
    <text evidence="8">The sequence shown here is derived from an EMBL/GenBank/DDBJ whole genome shotgun (WGS) entry which is preliminary data.</text>
</comment>
<evidence type="ECO:0000313" key="8">
    <source>
        <dbReference type="EMBL" id="RCX03610.1"/>
    </source>
</evidence>
<evidence type="ECO:0000256" key="4">
    <source>
        <dbReference type="ARBA" id="ARBA00023125"/>
    </source>
</evidence>
<dbReference type="InterPro" id="IPR013324">
    <property type="entry name" value="RNA_pol_sigma_r3/r4-like"/>
</dbReference>
<keyword evidence="4" id="KW-0238">DNA-binding</keyword>
<reference evidence="8 9" key="1">
    <citation type="submission" date="2018-07" db="EMBL/GenBank/DDBJ databases">
        <title>Genomic Encyclopedia of Type Strains, Phase IV (KMG-IV): sequencing the most valuable type-strain genomes for metagenomic binning, comparative biology and taxonomic classification.</title>
        <authorList>
            <person name="Goeker M."/>
        </authorList>
    </citation>
    <scope>NUCLEOTIDE SEQUENCE [LARGE SCALE GENOMIC DNA]</scope>
    <source>
        <strain evidence="8 9">DSM 21410</strain>
    </source>
</reference>
<evidence type="ECO:0000256" key="5">
    <source>
        <dbReference type="ARBA" id="ARBA00023163"/>
    </source>
</evidence>
<dbReference type="Pfam" id="PF08281">
    <property type="entry name" value="Sigma70_r4_2"/>
    <property type="match status" value="1"/>
</dbReference>